<name>A0A1H8T8M5_9BRAD</name>
<sequence length="111" mass="10512">MRSFPGLALLVWAIAPAAAQTPGMITGGSKDVMVNGKPAARAADTTSDGAVVEGSNNVFINGKPAAVIGGQTHCGGGGIGGGVIVGGGGGNVLINGKPMARAGDATAGCPK</sequence>
<organism evidence="2 3">
    <name type="scientific">Rhodopseudomonas pseudopalustris</name>
    <dbReference type="NCBI Taxonomy" id="1513892"/>
    <lineage>
        <taxon>Bacteria</taxon>
        <taxon>Pseudomonadati</taxon>
        <taxon>Pseudomonadota</taxon>
        <taxon>Alphaproteobacteria</taxon>
        <taxon>Hyphomicrobiales</taxon>
        <taxon>Nitrobacteraceae</taxon>
        <taxon>Rhodopseudomonas</taxon>
    </lineage>
</organism>
<dbReference type="Gene3D" id="2.60.200.60">
    <property type="match status" value="2"/>
</dbReference>
<keyword evidence="3" id="KW-1185">Reference proteome</keyword>
<dbReference type="EMBL" id="FODT01000005">
    <property type="protein sequence ID" value="SEO87231.1"/>
    <property type="molecule type" value="Genomic_DNA"/>
</dbReference>
<evidence type="ECO:0000313" key="3">
    <source>
        <dbReference type="Proteomes" id="UP000199615"/>
    </source>
</evidence>
<accession>A0A1H8T8M5</accession>
<protein>
    <submittedName>
        <fullName evidence="2">Zn-binding Pro-Ala-Ala-Arg (PAAR) domain-containing protein, incolved in TypeVI secretion</fullName>
    </submittedName>
</protein>
<keyword evidence="1" id="KW-0732">Signal</keyword>
<proteinExistence type="predicted"/>
<dbReference type="AlphaFoldDB" id="A0A1H8T8M5"/>
<evidence type="ECO:0000313" key="2">
    <source>
        <dbReference type="EMBL" id="SEO87231.1"/>
    </source>
</evidence>
<dbReference type="InterPro" id="IPR008727">
    <property type="entry name" value="PAAR_motif"/>
</dbReference>
<feature type="chain" id="PRO_5011669049" evidence="1">
    <location>
        <begin position="20"/>
        <end position="111"/>
    </location>
</feature>
<evidence type="ECO:0000256" key="1">
    <source>
        <dbReference type="SAM" id="SignalP"/>
    </source>
</evidence>
<dbReference type="Pfam" id="PF05488">
    <property type="entry name" value="PAAR_motif"/>
    <property type="match status" value="1"/>
</dbReference>
<gene>
    <name evidence="2" type="ORF">SAMN05444123_105276</name>
</gene>
<feature type="signal peptide" evidence="1">
    <location>
        <begin position="1"/>
        <end position="19"/>
    </location>
</feature>
<dbReference type="Proteomes" id="UP000199615">
    <property type="component" value="Unassembled WGS sequence"/>
</dbReference>
<reference evidence="3" key="1">
    <citation type="submission" date="2016-10" db="EMBL/GenBank/DDBJ databases">
        <authorList>
            <person name="Varghese N."/>
            <person name="Submissions S."/>
        </authorList>
    </citation>
    <scope>NUCLEOTIDE SEQUENCE [LARGE SCALE GENOMIC DNA]</scope>
    <source>
        <strain evidence="3">DSM 123</strain>
    </source>
</reference>